<reference evidence="2 3" key="2">
    <citation type="journal article" date="2017" name="Sci. Rep.">
        <title>Ant-infecting Ophiocordyceps genomes reveal a high diversity of potential behavioral manipulation genes and a possible major role for enterotoxins.</title>
        <authorList>
            <person name="de Bekker C."/>
            <person name="Ohm R.A."/>
            <person name="Evans H.C."/>
            <person name="Brachmann A."/>
            <person name="Hughes D.P."/>
        </authorList>
    </citation>
    <scope>NUCLEOTIDE SEQUENCE [LARGE SCALE GENOMIC DNA]</scope>
    <source>
        <strain evidence="2 3">SC16a</strain>
    </source>
</reference>
<dbReference type="Proteomes" id="UP000037136">
    <property type="component" value="Unassembled WGS sequence"/>
</dbReference>
<feature type="region of interest" description="Disordered" evidence="1">
    <location>
        <begin position="1"/>
        <end position="40"/>
    </location>
</feature>
<reference evidence="2 3" key="1">
    <citation type="journal article" date="2015" name="BMC Genomics">
        <title>Gene expression during zombie ant biting behavior reflects the complexity underlying fungal parasitic behavioral manipulation.</title>
        <authorList>
            <person name="de Bekker C."/>
            <person name="Ohm R.A."/>
            <person name="Loreto R.G."/>
            <person name="Sebastian A."/>
            <person name="Albert I."/>
            <person name="Merrow M."/>
            <person name="Brachmann A."/>
            <person name="Hughes D.P."/>
        </authorList>
    </citation>
    <scope>NUCLEOTIDE SEQUENCE [LARGE SCALE GENOMIC DNA]</scope>
    <source>
        <strain evidence="2 3">SC16a</strain>
    </source>
</reference>
<dbReference type="EMBL" id="LAZP02000789">
    <property type="protein sequence ID" value="PFH55732.1"/>
    <property type="molecule type" value="Genomic_DNA"/>
</dbReference>
<sequence>MQLASSLTGQRAETGEEEEEEGELLRPQQGLYGSGSGRGDVVVPSRRDFACHPESADSRHCRGERVCVRLSLPCCG</sequence>
<evidence type="ECO:0000313" key="2">
    <source>
        <dbReference type="EMBL" id="PFH55732.1"/>
    </source>
</evidence>
<keyword evidence="3" id="KW-1185">Reference proteome</keyword>
<evidence type="ECO:0000256" key="1">
    <source>
        <dbReference type="SAM" id="MobiDB-lite"/>
    </source>
</evidence>
<feature type="compositionally biased region" description="Polar residues" evidence="1">
    <location>
        <begin position="1"/>
        <end position="11"/>
    </location>
</feature>
<evidence type="ECO:0000313" key="3">
    <source>
        <dbReference type="Proteomes" id="UP000037136"/>
    </source>
</evidence>
<protein>
    <submittedName>
        <fullName evidence="2">Uncharacterized protein</fullName>
    </submittedName>
</protein>
<proteinExistence type="predicted"/>
<organism evidence="2 3">
    <name type="scientific">Ophiocordyceps unilateralis</name>
    <name type="common">Zombie-ant fungus</name>
    <name type="synonym">Torrubia unilateralis</name>
    <dbReference type="NCBI Taxonomy" id="268505"/>
    <lineage>
        <taxon>Eukaryota</taxon>
        <taxon>Fungi</taxon>
        <taxon>Dikarya</taxon>
        <taxon>Ascomycota</taxon>
        <taxon>Pezizomycotina</taxon>
        <taxon>Sordariomycetes</taxon>
        <taxon>Hypocreomycetidae</taxon>
        <taxon>Hypocreales</taxon>
        <taxon>Ophiocordycipitaceae</taxon>
        <taxon>Ophiocordyceps</taxon>
    </lineage>
</organism>
<gene>
    <name evidence="2" type="ORF">XA68_17708</name>
</gene>
<accession>A0A2A9P4E6</accession>
<name>A0A2A9P4E6_OPHUN</name>
<dbReference type="AlphaFoldDB" id="A0A2A9P4E6"/>
<comment type="caution">
    <text evidence="2">The sequence shown here is derived from an EMBL/GenBank/DDBJ whole genome shotgun (WGS) entry which is preliminary data.</text>
</comment>